<dbReference type="AlphaFoldDB" id="A0A2Z7DBT5"/>
<feature type="compositionally biased region" description="Polar residues" evidence="1">
    <location>
        <begin position="303"/>
        <end position="312"/>
    </location>
</feature>
<feature type="compositionally biased region" description="Polar residues" evidence="1">
    <location>
        <begin position="391"/>
        <end position="400"/>
    </location>
</feature>
<evidence type="ECO:0000256" key="1">
    <source>
        <dbReference type="SAM" id="MobiDB-lite"/>
    </source>
</evidence>
<feature type="compositionally biased region" description="Basic residues" evidence="1">
    <location>
        <begin position="279"/>
        <end position="300"/>
    </location>
</feature>
<keyword evidence="3" id="KW-1185">Reference proteome</keyword>
<feature type="region of interest" description="Disordered" evidence="1">
    <location>
        <begin position="804"/>
        <end position="840"/>
    </location>
</feature>
<feature type="region of interest" description="Disordered" evidence="1">
    <location>
        <begin position="697"/>
        <end position="717"/>
    </location>
</feature>
<dbReference type="OrthoDB" id="1751168at2759"/>
<sequence>MAAYFFVNALQFNFESVLIMEHTGMEHMFKSLEDTGLTVFLAASSSVYESAVVEIFANAKVTAETIVSFVANRKLALMKETFAEAFGLPTEMTSFLDIPNQNVIEMRGRFSGSDVPFRTPSKKKKIKIEFHLLHDIVAKALCAKAGSFDMVTTEKFDLMVAITARLKVNWAQVLLQVLVAMVHDPSRQSQGFSVQLSVLLERLVKTDLGESVKLRPKKVLTNKSVHTYIKKNLDVRPAGESSKKIEDTTSGTEGGQSHMTKPVEKKKRKTEKGDLEKPKKNKDKVRVTKKHRTKRTKRATHTNDQAESQPNPISDIPAGGDRASTIGGPKENPEKNPAMETRAGDESTSSGLEGHLGTTPKIEGVVDDATSNVDEQEEHMECEHHTKTEGQDGNVSTVAQGDQEKSTGGGPKGAIVVRSGPEQPAQQSMTFTGTGIFTPMEIPEINWAMYFLPKINLIAMGWLLLTNGYTSRSGKNQRCFYFERLTQIEEQFLFWGEMEQVSELFERRSLILYNIYEMEVQKRVDEHQEKFKPAEAYVNYDYMCIQFLSRELKEIARQHRDLRALAGLPLVAPKASSAGDDASIDIPHITLSQPACSQILIFEFATQAEQEQAAEKKAAPAQKTDEEHIEEVDRTIENVETLEEEEDQPQRSSTHSDSSFGPYSSPDPSLSLSPSLNLGPNPSNFQMVVHIENREENQCPDHKDDEGSSQTSPQQVQSIDSKFISLDSKVEQLLNNQTFLKHDFNTYKRAFYEKIDMVAANVSSSQTSLETRLVRQFSEHQLQIASDLDSVKLQLAEMVNHLKEIGDSKKGDGGQSSGPRGGPSSGPSNRKGEGSSGYKR</sequence>
<feature type="region of interest" description="Disordered" evidence="1">
    <location>
        <begin position="640"/>
        <end position="684"/>
    </location>
</feature>
<feature type="region of interest" description="Disordered" evidence="1">
    <location>
        <begin position="384"/>
        <end position="411"/>
    </location>
</feature>
<proteinExistence type="predicted"/>
<dbReference type="EMBL" id="KQ989098">
    <property type="protein sequence ID" value="KZV54838.1"/>
    <property type="molecule type" value="Genomic_DNA"/>
</dbReference>
<protein>
    <submittedName>
        <fullName evidence="2">Uncharacterized protein</fullName>
    </submittedName>
</protein>
<dbReference type="Proteomes" id="UP000250235">
    <property type="component" value="Unassembled WGS sequence"/>
</dbReference>
<organism evidence="2 3">
    <name type="scientific">Dorcoceras hygrometricum</name>
    <dbReference type="NCBI Taxonomy" id="472368"/>
    <lineage>
        <taxon>Eukaryota</taxon>
        <taxon>Viridiplantae</taxon>
        <taxon>Streptophyta</taxon>
        <taxon>Embryophyta</taxon>
        <taxon>Tracheophyta</taxon>
        <taxon>Spermatophyta</taxon>
        <taxon>Magnoliopsida</taxon>
        <taxon>eudicotyledons</taxon>
        <taxon>Gunneridae</taxon>
        <taxon>Pentapetalae</taxon>
        <taxon>asterids</taxon>
        <taxon>lamiids</taxon>
        <taxon>Lamiales</taxon>
        <taxon>Gesneriaceae</taxon>
        <taxon>Didymocarpoideae</taxon>
        <taxon>Trichosporeae</taxon>
        <taxon>Loxocarpinae</taxon>
        <taxon>Dorcoceras</taxon>
    </lineage>
</organism>
<feature type="compositionally biased region" description="Gly residues" evidence="1">
    <location>
        <begin position="813"/>
        <end position="824"/>
    </location>
</feature>
<feature type="compositionally biased region" description="Low complexity" evidence="1">
    <location>
        <begin position="662"/>
        <end position="684"/>
    </location>
</feature>
<accession>A0A2Z7DBT5</accession>
<feature type="region of interest" description="Disordered" evidence="1">
    <location>
        <begin position="236"/>
        <end position="362"/>
    </location>
</feature>
<feature type="compositionally biased region" description="Basic and acidic residues" evidence="1">
    <location>
        <begin position="613"/>
        <end position="631"/>
    </location>
</feature>
<evidence type="ECO:0000313" key="2">
    <source>
        <dbReference type="EMBL" id="KZV54838.1"/>
    </source>
</evidence>
<feature type="compositionally biased region" description="Polar residues" evidence="1">
    <location>
        <begin position="650"/>
        <end position="661"/>
    </location>
</feature>
<feature type="compositionally biased region" description="Basic and acidic residues" evidence="1">
    <location>
        <begin position="697"/>
        <end position="706"/>
    </location>
</feature>
<feature type="compositionally biased region" description="Polar residues" evidence="1">
    <location>
        <begin position="708"/>
        <end position="717"/>
    </location>
</feature>
<gene>
    <name evidence="2" type="ORF">F511_37172</name>
</gene>
<feature type="region of interest" description="Disordered" evidence="1">
    <location>
        <begin position="612"/>
        <end position="631"/>
    </location>
</feature>
<feature type="compositionally biased region" description="Polar residues" evidence="1">
    <location>
        <begin position="248"/>
        <end position="259"/>
    </location>
</feature>
<reference evidence="2 3" key="1">
    <citation type="journal article" date="2015" name="Proc. Natl. Acad. Sci. U.S.A.">
        <title>The resurrection genome of Boea hygrometrica: A blueprint for survival of dehydration.</title>
        <authorList>
            <person name="Xiao L."/>
            <person name="Yang G."/>
            <person name="Zhang L."/>
            <person name="Yang X."/>
            <person name="Zhao S."/>
            <person name="Ji Z."/>
            <person name="Zhou Q."/>
            <person name="Hu M."/>
            <person name="Wang Y."/>
            <person name="Chen M."/>
            <person name="Xu Y."/>
            <person name="Jin H."/>
            <person name="Xiao X."/>
            <person name="Hu G."/>
            <person name="Bao F."/>
            <person name="Hu Y."/>
            <person name="Wan P."/>
            <person name="Li L."/>
            <person name="Deng X."/>
            <person name="Kuang T."/>
            <person name="Xiang C."/>
            <person name="Zhu J.K."/>
            <person name="Oliver M.J."/>
            <person name="He Y."/>
        </authorList>
    </citation>
    <scope>NUCLEOTIDE SEQUENCE [LARGE SCALE GENOMIC DNA]</scope>
    <source>
        <strain evidence="3">cv. XS01</strain>
    </source>
</reference>
<evidence type="ECO:0000313" key="3">
    <source>
        <dbReference type="Proteomes" id="UP000250235"/>
    </source>
</evidence>
<name>A0A2Z7DBT5_9LAMI</name>